<sequence length="128" mass="13021">MEYQPAVVPVDAVGNGKYQEVLPVCRQVAVNRQVTAAQEAQLKTITGVGGGALSGAAAGLQMGSMFKNAGFGASLNKSAGIGAAVGILAGLGDSFSSGTSQGAEETRRILLNCLKASDPEGKYYRVVE</sequence>
<accession>A0A4Q1K2F6</accession>
<proteinExistence type="predicted"/>
<keyword evidence="2" id="KW-1185">Reference proteome</keyword>
<dbReference type="EMBL" id="SAWZ01000001">
    <property type="protein sequence ID" value="RXR08756.1"/>
    <property type="molecule type" value="Genomic_DNA"/>
</dbReference>
<evidence type="ECO:0000313" key="1">
    <source>
        <dbReference type="EMBL" id="RXR08756.1"/>
    </source>
</evidence>
<dbReference type="AlphaFoldDB" id="A0A4Q1K2F6"/>
<name>A0A4Q1K2F6_9GAMM</name>
<protein>
    <recommendedName>
        <fullName evidence="3">Glycine zipper family protein</fullName>
    </recommendedName>
</protein>
<dbReference type="RefSeq" id="WP_129469647.1">
    <property type="nucleotide sequence ID" value="NZ_SAWZ01000001.1"/>
</dbReference>
<gene>
    <name evidence="1" type="ORF">EPA99_02785</name>
</gene>
<evidence type="ECO:0008006" key="3">
    <source>
        <dbReference type="Google" id="ProtNLM"/>
    </source>
</evidence>
<comment type="caution">
    <text evidence="1">The sequence shown here is derived from an EMBL/GenBank/DDBJ whole genome shotgun (WGS) entry which is preliminary data.</text>
</comment>
<reference evidence="1 2" key="1">
    <citation type="submission" date="2019-01" db="EMBL/GenBank/DDBJ databases">
        <title>Pseudoxanthomonas composti sp. nov., isolated from compost.</title>
        <authorList>
            <person name="Yang G."/>
        </authorList>
    </citation>
    <scope>NUCLEOTIDE SEQUENCE [LARGE SCALE GENOMIC DNA]</scope>
    <source>
        <strain evidence="1 2">GSS15</strain>
    </source>
</reference>
<dbReference type="Proteomes" id="UP000289784">
    <property type="component" value="Unassembled WGS sequence"/>
</dbReference>
<organism evidence="1 2">
    <name type="scientific">Pseudoxanthomonas composti</name>
    <dbReference type="NCBI Taxonomy" id="2137479"/>
    <lineage>
        <taxon>Bacteria</taxon>
        <taxon>Pseudomonadati</taxon>
        <taxon>Pseudomonadota</taxon>
        <taxon>Gammaproteobacteria</taxon>
        <taxon>Lysobacterales</taxon>
        <taxon>Lysobacteraceae</taxon>
        <taxon>Pseudoxanthomonas</taxon>
    </lineage>
</organism>
<evidence type="ECO:0000313" key="2">
    <source>
        <dbReference type="Proteomes" id="UP000289784"/>
    </source>
</evidence>